<dbReference type="InterPro" id="IPR041489">
    <property type="entry name" value="PDZ_6"/>
</dbReference>
<evidence type="ECO:0000256" key="5">
    <source>
        <dbReference type="ARBA" id="ARBA00022692"/>
    </source>
</evidence>
<dbReference type="Gene3D" id="2.30.42.10">
    <property type="match status" value="1"/>
</dbReference>
<feature type="transmembrane region" description="Helical" evidence="11">
    <location>
        <begin position="77"/>
        <end position="103"/>
    </location>
</feature>
<keyword evidence="7" id="KW-0862">Zinc</keyword>
<dbReference type="Proteomes" id="UP000622552">
    <property type="component" value="Unassembled WGS sequence"/>
</dbReference>
<dbReference type="SUPFAM" id="SSF50156">
    <property type="entry name" value="PDZ domain-like"/>
    <property type="match status" value="1"/>
</dbReference>
<evidence type="ECO:0000256" key="9">
    <source>
        <dbReference type="ARBA" id="ARBA00023049"/>
    </source>
</evidence>
<keyword evidence="8 11" id="KW-1133">Transmembrane helix</keyword>
<comment type="similarity">
    <text evidence="3">Belongs to the peptidase M50B family.</text>
</comment>
<evidence type="ECO:0000256" key="8">
    <source>
        <dbReference type="ARBA" id="ARBA00022989"/>
    </source>
</evidence>
<dbReference type="Pfam" id="PF17820">
    <property type="entry name" value="PDZ_6"/>
    <property type="match status" value="1"/>
</dbReference>
<dbReference type="AlphaFoldDB" id="A0A8J7KR47"/>
<dbReference type="InterPro" id="IPR001478">
    <property type="entry name" value="PDZ"/>
</dbReference>
<dbReference type="GO" id="GO:0016020">
    <property type="term" value="C:membrane"/>
    <property type="evidence" value="ECO:0007669"/>
    <property type="project" value="UniProtKB-SubCell"/>
</dbReference>
<dbReference type="Pfam" id="PF02163">
    <property type="entry name" value="Peptidase_M50"/>
    <property type="match status" value="1"/>
</dbReference>
<evidence type="ECO:0000256" key="11">
    <source>
        <dbReference type="SAM" id="Phobius"/>
    </source>
</evidence>
<evidence type="ECO:0000256" key="10">
    <source>
        <dbReference type="ARBA" id="ARBA00023136"/>
    </source>
</evidence>
<name>A0A8J7KR47_9ACTN</name>
<accession>A0A8J7KR47</accession>
<dbReference type="InterPro" id="IPR008915">
    <property type="entry name" value="Peptidase_M50"/>
</dbReference>
<organism evidence="13 14">
    <name type="scientific">Longispora fulva</name>
    <dbReference type="NCBI Taxonomy" id="619741"/>
    <lineage>
        <taxon>Bacteria</taxon>
        <taxon>Bacillati</taxon>
        <taxon>Actinomycetota</taxon>
        <taxon>Actinomycetes</taxon>
        <taxon>Micromonosporales</taxon>
        <taxon>Micromonosporaceae</taxon>
        <taxon>Longispora</taxon>
    </lineage>
</organism>
<protein>
    <submittedName>
        <fullName evidence="13">Membrane-associated protease RseP (Regulator of RpoE activity)</fullName>
    </submittedName>
</protein>
<dbReference type="InterPro" id="IPR036034">
    <property type="entry name" value="PDZ_sf"/>
</dbReference>
<evidence type="ECO:0000313" key="14">
    <source>
        <dbReference type="Proteomes" id="UP000622552"/>
    </source>
</evidence>
<comment type="subcellular location">
    <subcellularLocation>
        <location evidence="2">Membrane</location>
        <topology evidence="2">Multi-pass membrane protein</topology>
    </subcellularLocation>
</comment>
<gene>
    <name evidence="13" type="ORF">IW245_004371</name>
</gene>
<dbReference type="GO" id="GO:0004222">
    <property type="term" value="F:metalloendopeptidase activity"/>
    <property type="evidence" value="ECO:0007669"/>
    <property type="project" value="InterPro"/>
</dbReference>
<evidence type="ECO:0000256" key="2">
    <source>
        <dbReference type="ARBA" id="ARBA00004141"/>
    </source>
</evidence>
<feature type="domain" description="PDZ" evidence="12">
    <location>
        <begin position="94"/>
        <end position="191"/>
    </location>
</feature>
<dbReference type="PANTHER" id="PTHR42837">
    <property type="entry name" value="REGULATOR OF SIGMA-E PROTEASE RSEP"/>
    <property type="match status" value="1"/>
</dbReference>
<comment type="caution">
    <text evidence="13">The sequence shown here is derived from an EMBL/GenBank/DDBJ whole genome shotgun (WGS) entry which is preliminary data.</text>
</comment>
<evidence type="ECO:0000256" key="1">
    <source>
        <dbReference type="ARBA" id="ARBA00001947"/>
    </source>
</evidence>
<dbReference type="CDD" id="cd06163">
    <property type="entry name" value="S2P-M50_PDZ_RseP-like"/>
    <property type="match status" value="1"/>
</dbReference>
<dbReference type="SMART" id="SM00228">
    <property type="entry name" value="PDZ"/>
    <property type="match status" value="1"/>
</dbReference>
<feature type="transmembrane region" description="Helical" evidence="11">
    <location>
        <begin position="365"/>
        <end position="386"/>
    </location>
</feature>
<keyword evidence="6" id="KW-0378">Hydrolase</keyword>
<dbReference type="PANTHER" id="PTHR42837:SF2">
    <property type="entry name" value="MEMBRANE METALLOPROTEASE ARASP2, CHLOROPLASTIC-RELATED"/>
    <property type="match status" value="1"/>
</dbReference>
<keyword evidence="10 11" id="KW-0472">Membrane</keyword>
<evidence type="ECO:0000256" key="6">
    <source>
        <dbReference type="ARBA" id="ARBA00022801"/>
    </source>
</evidence>
<keyword evidence="5 11" id="KW-0812">Transmembrane</keyword>
<sequence length="392" mass="42508">MWTAKRFGMKVTRYFAGFGPTLFSFRRGETEYGLKAIPLGGFVKIVGMTPQEEEEEELSEEDKKRVMWRKPVWQRTIVLSAGSAVHFILAFVIMWIAAMFVGLPNPAFAKALDDVAKHPRINVAKCVVVANEQRDCNPGTDPASPAKNAGLRDGDTITKVNGTAVTTYLDLVKAIRATPPGPATLTVTTDGAEHTVTVDLISAQRTSLTEKGKTETVSALGVGGYLDPGVPTTMTYGPVDGIGAAGSFYMDTLGNTFTALKKFPEKLPKLWDAVTGSERDPETPISVVGASRIGGELADRGLWSVFLWLLASLNIFVGIFNLLPLLPLDGGHIAVAWFERARSWFAARRGRPDPGRVDYAKLMPVTYVVIIVFGAFTLLTVGADIFNPITLK</sequence>
<keyword evidence="9" id="KW-0482">Metalloprotease</keyword>
<evidence type="ECO:0000256" key="4">
    <source>
        <dbReference type="ARBA" id="ARBA00022670"/>
    </source>
</evidence>
<dbReference type="InterPro" id="IPR004387">
    <property type="entry name" value="Pept_M50_Zn"/>
</dbReference>
<dbReference type="GO" id="GO:0006508">
    <property type="term" value="P:proteolysis"/>
    <property type="evidence" value="ECO:0007669"/>
    <property type="project" value="UniProtKB-KW"/>
</dbReference>
<proteinExistence type="inferred from homology"/>
<reference evidence="13" key="1">
    <citation type="submission" date="2020-11" db="EMBL/GenBank/DDBJ databases">
        <title>Sequencing the genomes of 1000 actinobacteria strains.</title>
        <authorList>
            <person name="Klenk H.-P."/>
        </authorList>
    </citation>
    <scope>NUCLEOTIDE SEQUENCE</scope>
    <source>
        <strain evidence="13">DSM 45356</strain>
    </source>
</reference>
<dbReference type="EMBL" id="JADOUF010000001">
    <property type="protein sequence ID" value="MBG6138177.1"/>
    <property type="molecule type" value="Genomic_DNA"/>
</dbReference>
<comment type="cofactor">
    <cofactor evidence="1">
        <name>Zn(2+)</name>
        <dbReference type="ChEBI" id="CHEBI:29105"/>
    </cofactor>
</comment>
<evidence type="ECO:0000256" key="7">
    <source>
        <dbReference type="ARBA" id="ARBA00022833"/>
    </source>
</evidence>
<keyword evidence="4 13" id="KW-0645">Protease</keyword>
<evidence type="ECO:0000256" key="3">
    <source>
        <dbReference type="ARBA" id="ARBA00007931"/>
    </source>
</evidence>
<keyword evidence="14" id="KW-1185">Reference proteome</keyword>
<evidence type="ECO:0000259" key="12">
    <source>
        <dbReference type="SMART" id="SM00228"/>
    </source>
</evidence>
<evidence type="ECO:0000313" key="13">
    <source>
        <dbReference type="EMBL" id="MBG6138177.1"/>
    </source>
</evidence>